<evidence type="ECO:0008006" key="3">
    <source>
        <dbReference type="Google" id="ProtNLM"/>
    </source>
</evidence>
<proteinExistence type="predicted"/>
<evidence type="ECO:0000313" key="2">
    <source>
        <dbReference type="Proteomes" id="UP001396334"/>
    </source>
</evidence>
<comment type="caution">
    <text evidence="1">The sequence shown here is derived from an EMBL/GenBank/DDBJ whole genome shotgun (WGS) entry which is preliminary data.</text>
</comment>
<gene>
    <name evidence="1" type="ORF">V6N11_035321</name>
</gene>
<protein>
    <recommendedName>
        <fullName evidence="3">DUF4283 domain-containing protein</fullName>
    </recommendedName>
</protein>
<accession>A0ABR2R0Q9</accession>
<evidence type="ECO:0000313" key="1">
    <source>
        <dbReference type="EMBL" id="KAK9006277.1"/>
    </source>
</evidence>
<dbReference type="EMBL" id="JBBPBN010000029">
    <property type="protein sequence ID" value="KAK9006277.1"/>
    <property type="molecule type" value="Genomic_DNA"/>
</dbReference>
<sequence length="210" mass="22916">MDESGVHQNGFWKVDATKFVKGRSYRDALLNKAVCFEDASPKEVSKGLTSNVNGGISEALTSAKNGGEIMDNGVISMVVGEKEKIWLKQCLIGQIVPMYDVDFYHQVLASEGLPLLAWSQFVLSLIGSRWGKPSGPKIVPNDIKSMGSKSCKALEIESWAGWEDAKLVDIHVKEASKSNFSIGHSISIEPVRLSNRFVCDKAKISLSLNG</sequence>
<dbReference type="Proteomes" id="UP001396334">
    <property type="component" value="Unassembled WGS sequence"/>
</dbReference>
<keyword evidence="2" id="KW-1185">Reference proteome</keyword>
<reference evidence="1 2" key="1">
    <citation type="journal article" date="2024" name="G3 (Bethesda)">
        <title>Genome assembly of Hibiscus sabdariffa L. provides insights into metabolisms of medicinal natural products.</title>
        <authorList>
            <person name="Kim T."/>
        </authorList>
    </citation>
    <scope>NUCLEOTIDE SEQUENCE [LARGE SCALE GENOMIC DNA]</scope>
    <source>
        <strain evidence="1">TK-2024</strain>
        <tissue evidence="1">Old leaves</tissue>
    </source>
</reference>
<organism evidence="1 2">
    <name type="scientific">Hibiscus sabdariffa</name>
    <name type="common">roselle</name>
    <dbReference type="NCBI Taxonomy" id="183260"/>
    <lineage>
        <taxon>Eukaryota</taxon>
        <taxon>Viridiplantae</taxon>
        <taxon>Streptophyta</taxon>
        <taxon>Embryophyta</taxon>
        <taxon>Tracheophyta</taxon>
        <taxon>Spermatophyta</taxon>
        <taxon>Magnoliopsida</taxon>
        <taxon>eudicotyledons</taxon>
        <taxon>Gunneridae</taxon>
        <taxon>Pentapetalae</taxon>
        <taxon>rosids</taxon>
        <taxon>malvids</taxon>
        <taxon>Malvales</taxon>
        <taxon>Malvaceae</taxon>
        <taxon>Malvoideae</taxon>
        <taxon>Hibiscus</taxon>
    </lineage>
</organism>
<name>A0ABR2R0Q9_9ROSI</name>